<keyword evidence="4 10" id="KW-0812">Transmembrane</keyword>
<feature type="transmembrane region" description="Helical" evidence="10">
    <location>
        <begin position="378"/>
        <end position="398"/>
    </location>
</feature>
<protein>
    <submittedName>
        <fullName evidence="12">Na+/H+ antiporter</fullName>
    </submittedName>
</protein>
<keyword evidence="9 10" id="KW-0739">Sodium transport</keyword>
<dbReference type="GO" id="GO:0015386">
    <property type="term" value="F:potassium:proton antiporter activity"/>
    <property type="evidence" value="ECO:0007669"/>
    <property type="project" value="TreeGrafter"/>
</dbReference>
<dbReference type="GO" id="GO:0098719">
    <property type="term" value="P:sodium ion import across plasma membrane"/>
    <property type="evidence" value="ECO:0007669"/>
    <property type="project" value="TreeGrafter"/>
</dbReference>
<feature type="domain" description="Cation/H+ exchanger transmembrane" evidence="11">
    <location>
        <begin position="13"/>
        <end position="403"/>
    </location>
</feature>
<feature type="transmembrane region" description="Helical" evidence="10">
    <location>
        <begin position="78"/>
        <end position="106"/>
    </location>
</feature>
<evidence type="ECO:0000256" key="1">
    <source>
        <dbReference type="ARBA" id="ARBA00004651"/>
    </source>
</evidence>
<dbReference type="Pfam" id="PF00999">
    <property type="entry name" value="Na_H_Exchanger"/>
    <property type="match status" value="1"/>
</dbReference>
<dbReference type="GO" id="GO:0005886">
    <property type="term" value="C:plasma membrane"/>
    <property type="evidence" value="ECO:0007669"/>
    <property type="project" value="UniProtKB-SubCell"/>
</dbReference>
<evidence type="ECO:0000256" key="5">
    <source>
        <dbReference type="ARBA" id="ARBA00022989"/>
    </source>
</evidence>
<name>A0A428WMD2_AMYBA</name>
<feature type="transmembrane region" description="Helical" evidence="10">
    <location>
        <begin position="301"/>
        <end position="324"/>
    </location>
</feature>
<proteinExistence type="inferred from homology"/>
<keyword evidence="2 10" id="KW-0813">Transport</keyword>
<evidence type="ECO:0000256" key="8">
    <source>
        <dbReference type="ARBA" id="ARBA00023136"/>
    </source>
</evidence>
<feature type="transmembrane region" description="Helical" evidence="10">
    <location>
        <begin position="263"/>
        <end position="281"/>
    </location>
</feature>
<dbReference type="InterPro" id="IPR018422">
    <property type="entry name" value="Cation/H_exchanger_CPA1"/>
</dbReference>
<accession>A0A428WMD2</accession>
<evidence type="ECO:0000256" key="6">
    <source>
        <dbReference type="ARBA" id="ARBA00023053"/>
    </source>
</evidence>
<evidence type="ECO:0000256" key="9">
    <source>
        <dbReference type="ARBA" id="ARBA00023201"/>
    </source>
</evidence>
<keyword evidence="8 10" id="KW-0472">Membrane</keyword>
<keyword evidence="10" id="KW-0050">Antiport</keyword>
<organism evidence="12 13">
    <name type="scientific">Amycolatopsis balhimycina DSM 5908</name>
    <dbReference type="NCBI Taxonomy" id="1081091"/>
    <lineage>
        <taxon>Bacteria</taxon>
        <taxon>Bacillati</taxon>
        <taxon>Actinomycetota</taxon>
        <taxon>Actinomycetes</taxon>
        <taxon>Pseudonocardiales</taxon>
        <taxon>Pseudonocardiaceae</taxon>
        <taxon>Amycolatopsis</taxon>
    </lineage>
</organism>
<dbReference type="InterPro" id="IPR004705">
    <property type="entry name" value="Cation/H_exchanger_CPA1_bac"/>
</dbReference>
<dbReference type="PANTHER" id="PTHR10110:SF86">
    <property type="entry name" value="SODIUM_HYDROGEN EXCHANGER 7"/>
    <property type="match status" value="1"/>
</dbReference>
<sequence>MLGLELVVLLGLAVLLGRAASARFGIAPPIALLAAGVLLGFVPALRAVHLPPELVLLLFLPALLYWESLTTSLREIRANLRGIVLLSTVLVIATAATVAVVAHALGLPWGPAWVLGAAVAPTDATAVGVIARLLPRSQVTVLRAESLVNDGTALVIYGLAVGVTVGEEQLGAAHVGWLFLLSYVGGAAAGAVTGWVAAQVRRRQTDPLTGQVTMLLIPFTAFLLAEAIHASGVLAVVVAGLIMSQAAPRGVVRADMRLQAQAFWTMATFLLNATLFVLVGLELQSAVRGLTGTALPRALGAVAAVTAVVLAARLVFLFTVPYLVRLLDRRPRQRARRVDHRPRLVSAFTGFRGAVSLAAALAVPHQLASGEPFPDRDMIVFVTGGVIVLTLLQGLVLPRIVRWARLPRDTAVEIEHQLAETRATEDALGALPGLAAGLGTDPDVVDRVGRELGERLELLRADGSADHPAVRHDEHYTALHRALIAHKRETVVRLRDERHIDDTVLRQVQAALDLEEVRLSPTEPAE</sequence>
<dbReference type="GO" id="GO:0051453">
    <property type="term" value="P:regulation of intracellular pH"/>
    <property type="evidence" value="ECO:0007669"/>
    <property type="project" value="TreeGrafter"/>
</dbReference>
<keyword evidence="3 10" id="KW-1003">Cell membrane</keyword>
<dbReference type="InterPro" id="IPR038770">
    <property type="entry name" value="Na+/solute_symporter_sf"/>
</dbReference>
<comment type="caution">
    <text evidence="10">Lacks conserved residue(s) required for the propagation of feature annotation.</text>
</comment>
<evidence type="ECO:0000259" key="11">
    <source>
        <dbReference type="Pfam" id="PF00999"/>
    </source>
</evidence>
<dbReference type="EMBL" id="QHHU01000021">
    <property type="protein sequence ID" value="RSM44202.1"/>
    <property type="molecule type" value="Genomic_DNA"/>
</dbReference>
<comment type="subcellular location">
    <subcellularLocation>
        <location evidence="1 10">Cell membrane</location>
        <topology evidence="1 10">Multi-pass membrane protein</topology>
    </subcellularLocation>
</comment>
<feature type="transmembrane region" description="Helical" evidence="10">
    <location>
        <begin position="112"/>
        <end position="135"/>
    </location>
</feature>
<keyword evidence="6 10" id="KW-0915">Sodium</keyword>
<dbReference type="GO" id="GO:0015385">
    <property type="term" value="F:sodium:proton antiporter activity"/>
    <property type="evidence" value="ECO:0007669"/>
    <property type="project" value="InterPro"/>
</dbReference>
<feature type="transmembrane region" description="Helical" evidence="10">
    <location>
        <begin position="44"/>
        <end position="66"/>
    </location>
</feature>
<comment type="caution">
    <text evidence="12">The sequence shown here is derived from an EMBL/GenBank/DDBJ whole genome shotgun (WGS) entry which is preliminary data.</text>
</comment>
<comment type="function">
    <text evidence="10">Na(+)/H(+) antiporter that extrudes sodium in exchange for external protons.</text>
</comment>
<evidence type="ECO:0000256" key="2">
    <source>
        <dbReference type="ARBA" id="ARBA00022448"/>
    </source>
</evidence>
<dbReference type="RefSeq" id="WP_020639881.1">
    <property type="nucleotide sequence ID" value="NZ_QHHU01000021.1"/>
</dbReference>
<feature type="transmembrane region" description="Helical" evidence="10">
    <location>
        <begin position="344"/>
        <end position="363"/>
    </location>
</feature>
<dbReference type="Gene3D" id="1.20.1530.20">
    <property type="match status" value="1"/>
</dbReference>
<dbReference type="InterPro" id="IPR006153">
    <property type="entry name" value="Cation/H_exchanger_TM"/>
</dbReference>
<dbReference type="AlphaFoldDB" id="A0A428WMD2"/>
<keyword evidence="5 10" id="KW-1133">Transmembrane helix</keyword>
<evidence type="ECO:0000256" key="10">
    <source>
        <dbReference type="RuleBase" id="RU366002"/>
    </source>
</evidence>
<gene>
    <name evidence="12" type="ORF">DMA12_16780</name>
</gene>
<evidence type="ECO:0000256" key="4">
    <source>
        <dbReference type="ARBA" id="ARBA00022692"/>
    </source>
</evidence>
<dbReference type="PANTHER" id="PTHR10110">
    <property type="entry name" value="SODIUM/HYDROGEN EXCHANGER"/>
    <property type="match status" value="1"/>
</dbReference>
<evidence type="ECO:0000256" key="7">
    <source>
        <dbReference type="ARBA" id="ARBA00023065"/>
    </source>
</evidence>
<reference evidence="12 13" key="1">
    <citation type="submission" date="2018-05" db="EMBL/GenBank/DDBJ databases">
        <title>Evolution of GPA BGCs.</title>
        <authorList>
            <person name="Waglechner N."/>
            <person name="Wright G.D."/>
        </authorList>
    </citation>
    <scope>NUCLEOTIDE SEQUENCE [LARGE SCALE GENOMIC DNA]</scope>
    <source>
        <strain evidence="12 13">DSM 5908</strain>
    </source>
</reference>
<dbReference type="NCBIfam" id="TIGR00831">
    <property type="entry name" value="a_cpa1"/>
    <property type="match status" value="1"/>
</dbReference>
<evidence type="ECO:0000313" key="12">
    <source>
        <dbReference type="EMBL" id="RSM44202.1"/>
    </source>
</evidence>
<keyword evidence="7 10" id="KW-0406">Ion transport</keyword>
<evidence type="ECO:0000313" key="13">
    <source>
        <dbReference type="Proteomes" id="UP000286716"/>
    </source>
</evidence>
<evidence type="ECO:0000256" key="3">
    <source>
        <dbReference type="ARBA" id="ARBA00022475"/>
    </source>
</evidence>
<keyword evidence="13" id="KW-1185">Reference proteome</keyword>
<dbReference type="Proteomes" id="UP000286716">
    <property type="component" value="Unassembled WGS sequence"/>
</dbReference>
<dbReference type="OrthoDB" id="57886at2"/>
<feature type="transmembrane region" description="Helical" evidence="10">
    <location>
        <begin position="177"/>
        <end position="196"/>
    </location>
</feature>
<comment type="similarity">
    <text evidence="10">Belongs to the monovalent cation:proton antiporter 1 (CPA1) transporter (TC 2.A.36) family.</text>
</comment>